<feature type="domain" description="4Fe-4S ferredoxin-type" evidence="11">
    <location>
        <begin position="408"/>
        <end position="437"/>
    </location>
</feature>
<evidence type="ECO:0000313" key="13">
    <source>
        <dbReference type="Proteomes" id="UP000596063"/>
    </source>
</evidence>
<dbReference type="RefSeq" id="WP_198569118.1">
    <property type="nucleotide sequence ID" value="NZ_CP066167.1"/>
</dbReference>
<feature type="binding site" evidence="8">
    <location>
        <position position="381"/>
    </location>
    <ligand>
        <name>[4Fe-4S] cluster</name>
        <dbReference type="ChEBI" id="CHEBI:49883"/>
        <label>1</label>
    </ligand>
</feature>
<keyword evidence="3 8" id="KW-0479">Metal-binding</keyword>
<organism evidence="12 13">
    <name type="scientific">Spongiibacter nanhainus</name>
    <dbReference type="NCBI Taxonomy" id="2794344"/>
    <lineage>
        <taxon>Bacteria</taxon>
        <taxon>Pseudomonadati</taxon>
        <taxon>Pseudomonadota</taxon>
        <taxon>Gammaproteobacteria</taxon>
        <taxon>Cellvibrionales</taxon>
        <taxon>Spongiibacteraceae</taxon>
        <taxon>Spongiibacter</taxon>
    </lineage>
</organism>
<dbReference type="Pfam" id="PF13183">
    <property type="entry name" value="Fer4_8"/>
    <property type="match status" value="1"/>
</dbReference>
<feature type="compositionally biased region" description="Basic and acidic residues" evidence="10">
    <location>
        <begin position="690"/>
        <end position="700"/>
    </location>
</feature>
<evidence type="ECO:0000256" key="6">
    <source>
        <dbReference type="ARBA" id="ARBA00023004"/>
    </source>
</evidence>
<dbReference type="AlphaFoldDB" id="A0A7T4QZD6"/>
<dbReference type="PROSITE" id="PS00198">
    <property type="entry name" value="4FE4S_FER_1"/>
    <property type="match status" value="1"/>
</dbReference>
<dbReference type="Gene3D" id="3.30.70.20">
    <property type="match status" value="1"/>
</dbReference>
<evidence type="ECO:0000256" key="7">
    <source>
        <dbReference type="ARBA" id="ARBA00023014"/>
    </source>
</evidence>
<feature type="compositionally biased region" description="Low complexity" evidence="10">
    <location>
        <begin position="604"/>
        <end position="642"/>
    </location>
</feature>
<dbReference type="KEGG" id="snan:I6N98_14875"/>
<feature type="binding site" evidence="8">
    <location>
        <position position="388"/>
    </location>
    <ligand>
        <name>[4Fe-4S] cluster</name>
        <dbReference type="ChEBI" id="CHEBI:49883"/>
        <label>2</label>
    </ligand>
</feature>
<dbReference type="InterPro" id="IPR037225">
    <property type="entry name" value="Nuo51_FMN-bd_sf"/>
</dbReference>
<dbReference type="HAMAP" id="MF_00461">
    <property type="entry name" value="RsxC_RnfC"/>
    <property type="match status" value="1"/>
</dbReference>
<evidence type="ECO:0000256" key="1">
    <source>
        <dbReference type="ARBA" id="ARBA00022448"/>
    </source>
</evidence>
<comment type="subcellular location">
    <subcellularLocation>
        <location evidence="8">Cell inner membrane</location>
        <topology evidence="8">Peripheral membrane protein</topology>
    </subcellularLocation>
</comment>
<dbReference type="PANTHER" id="PTHR43034:SF2">
    <property type="entry name" value="ION-TRANSLOCATING OXIDOREDUCTASE COMPLEX SUBUNIT C"/>
    <property type="match status" value="1"/>
</dbReference>
<evidence type="ECO:0000256" key="10">
    <source>
        <dbReference type="SAM" id="MobiDB-lite"/>
    </source>
</evidence>
<dbReference type="EMBL" id="CP066167">
    <property type="protein sequence ID" value="QQD17619.1"/>
    <property type="molecule type" value="Genomic_DNA"/>
</dbReference>
<feature type="region of interest" description="Disordered" evidence="10">
    <location>
        <begin position="472"/>
        <end position="736"/>
    </location>
</feature>
<keyword evidence="5 8" id="KW-0249">Electron transport</keyword>
<comment type="cofactor">
    <cofactor evidence="8">
        <name>[4Fe-4S] cluster</name>
        <dbReference type="ChEBI" id="CHEBI:49883"/>
    </cofactor>
    <text evidence="8">Binds 2 [4Fe-4S] clusters per subunit.</text>
</comment>
<proteinExistence type="inferred from homology"/>
<keyword evidence="1 8" id="KW-0813">Transport</keyword>
<dbReference type="GO" id="GO:0051539">
    <property type="term" value="F:4 iron, 4 sulfur cluster binding"/>
    <property type="evidence" value="ECO:0007669"/>
    <property type="project" value="UniProtKB-KW"/>
</dbReference>
<keyword evidence="4 8" id="KW-0677">Repeat</keyword>
<dbReference type="GO" id="GO:0022900">
    <property type="term" value="P:electron transport chain"/>
    <property type="evidence" value="ECO:0007669"/>
    <property type="project" value="UniProtKB-UniRule"/>
</dbReference>
<evidence type="ECO:0000256" key="9">
    <source>
        <dbReference type="SAM" id="Coils"/>
    </source>
</evidence>
<accession>A0A7T4QZD6</accession>
<feature type="compositionally biased region" description="Low complexity" evidence="10">
    <location>
        <begin position="719"/>
        <end position="736"/>
    </location>
</feature>
<name>A0A7T4QZD6_9GAMM</name>
<keyword evidence="8" id="KW-0472">Membrane</keyword>
<evidence type="ECO:0000256" key="5">
    <source>
        <dbReference type="ARBA" id="ARBA00022982"/>
    </source>
</evidence>
<dbReference type="InterPro" id="IPR017896">
    <property type="entry name" value="4Fe4S_Fe-S-bd"/>
</dbReference>
<keyword evidence="8" id="KW-0997">Cell inner membrane</keyword>
<dbReference type="EC" id="7.-.-.-" evidence="8"/>
<keyword evidence="7 8" id="KW-0411">Iron-sulfur</keyword>
<feature type="binding site" evidence="8">
    <location>
        <position position="423"/>
    </location>
    <ligand>
        <name>[4Fe-4S] cluster</name>
        <dbReference type="ChEBI" id="CHEBI:49883"/>
        <label>2</label>
    </ligand>
</feature>
<keyword evidence="8" id="KW-1278">Translocase</keyword>
<keyword evidence="6 8" id="KW-0408">Iron</keyword>
<evidence type="ECO:0000313" key="12">
    <source>
        <dbReference type="EMBL" id="QQD17619.1"/>
    </source>
</evidence>
<sequence>MPISADSHSDTIKVWDIHGGVHPPENKHQSLGEPIQSAGIPPRLILPLSQHIGAPAAPLVEVGDKVLKGQQIAEAKGLVSAPIHAPTSGVIAAIEPRVIPHPSGMSAPCIILDTDGEDTWIPHQGVEDFRSLDKPELLKRIREAGIAGMGGAGFPSAVKLGGTKAIDTLILNGTECEPYITADDILMRERAEQIIAGAEILRHLVAPSERTVIGVEDNKPEGIAALRKAAEGTGIQVAVFPTKYPSGGEKQLIEILTGREVPSGGLPADIGVVCQNIGTAVAIYRAIRFGEPLISRVTTVTGEACGHQRNYEVLLGTPVQYLLDRSEFDASRCIRLVMGGPMMGYTLPDTGVPIVKTSNCVLAPTVEELPPPPPAQACIRCGMCAEACPVSLLPQQMYWYARSQEYDKLEEHNLFDCIECGACSYACPSHIPLVQYYRAAKGEIRQAEQDRIKAERSKERFEARQARIEKEAAEKEAKKRARLEAAKAKQNTAAKPVSDNDNKSDIIQAAIERSKAKKAQQSDPATAAIERAQAKRSGKAAEETPQEQQARLEKLVASTEKRLESAKEKLAQAEAEGSDKVEAFRSAVTTTEKKLQGAREELAALDAPPATAASSPQDQSAELDPAQAAIARAQAKRAGADAPESDEDKTQRLQQQIASTEKRLKAAEARWQEAQQQGGSKAEALAAGVEKTREKLDAARQELASHQATLQTGRDNNGDAADSPSDDPAQAAIARAMAAREAAANLSETDKLAQSVESLEKRIARSREKLDAARQAGDDTVDALETALQKLETKLSEAQGKLAEAKGSKTPQSQEH</sequence>
<keyword evidence="2 8" id="KW-0004">4Fe-4S</keyword>
<evidence type="ECO:0000256" key="8">
    <source>
        <dbReference type="HAMAP-Rule" id="MF_00461"/>
    </source>
</evidence>
<feature type="coiled-coil region" evidence="9">
    <location>
        <begin position="749"/>
        <end position="808"/>
    </location>
</feature>
<dbReference type="GO" id="GO:0005886">
    <property type="term" value="C:plasma membrane"/>
    <property type="evidence" value="ECO:0007669"/>
    <property type="project" value="UniProtKB-SubCell"/>
</dbReference>
<feature type="compositionally biased region" description="Basic and acidic residues" evidence="10">
    <location>
        <begin position="550"/>
        <end position="583"/>
    </location>
</feature>
<dbReference type="SUPFAM" id="SSF46548">
    <property type="entry name" value="alpha-helical ferredoxin"/>
    <property type="match status" value="1"/>
</dbReference>
<evidence type="ECO:0000256" key="4">
    <source>
        <dbReference type="ARBA" id="ARBA00022737"/>
    </source>
</evidence>
<dbReference type="Pfam" id="PF13375">
    <property type="entry name" value="RnfC_N"/>
    <property type="match status" value="1"/>
</dbReference>
<evidence type="ECO:0000256" key="3">
    <source>
        <dbReference type="ARBA" id="ARBA00022723"/>
    </source>
</evidence>
<dbReference type="InterPro" id="IPR017900">
    <property type="entry name" value="4Fe4S_Fe_S_CS"/>
</dbReference>
<evidence type="ECO:0000256" key="2">
    <source>
        <dbReference type="ARBA" id="ARBA00022485"/>
    </source>
</evidence>
<dbReference type="InterPro" id="IPR010208">
    <property type="entry name" value="Ion_transpt_RnfC/RsxC"/>
</dbReference>
<feature type="compositionally biased region" description="Basic and acidic residues" evidence="10">
    <location>
        <begin position="660"/>
        <end position="671"/>
    </location>
</feature>
<dbReference type="GO" id="GO:0009055">
    <property type="term" value="F:electron transfer activity"/>
    <property type="evidence" value="ECO:0007669"/>
    <property type="project" value="InterPro"/>
</dbReference>
<evidence type="ECO:0000259" key="11">
    <source>
        <dbReference type="PROSITE" id="PS51379"/>
    </source>
</evidence>
<feature type="binding site" evidence="8">
    <location>
        <position position="427"/>
    </location>
    <ligand>
        <name>[4Fe-4S] cluster</name>
        <dbReference type="ChEBI" id="CHEBI:49883"/>
        <label>1</label>
    </ligand>
</feature>
<dbReference type="PROSITE" id="PS51379">
    <property type="entry name" value="4FE4S_FER_2"/>
    <property type="match status" value="2"/>
</dbReference>
<feature type="binding site" evidence="8">
    <location>
        <position position="378"/>
    </location>
    <ligand>
        <name>[4Fe-4S] cluster</name>
        <dbReference type="ChEBI" id="CHEBI:49883"/>
        <label>1</label>
    </ligand>
</feature>
<dbReference type="NCBIfam" id="NF003454">
    <property type="entry name" value="PRK05035.1"/>
    <property type="match status" value="1"/>
</dbReference>
<feature type="compositionally biased region" description="Basic and acidic residues" evidence="10">
    <location>
        <begin position="472"/>
        <end position="487"/>
    </location>
</feature>
<dbReference type="Proteomes" id="UP000596063">
    <property type="component" value="Chromosome"/>
</dbReference>
<dbReference type="InterPro" id="IPR011538">
    <property type="entry name" value="Nuo51_FMN-bd"/>
</dbReference>
<comment type="similarity">
    <text evidence="8">Belongs to the 4Fe4S bacterial-type ferredoxin family. RnfC subfamily.</text>
</comment>
<dbReference type="NCBIfam" id="TIGR01945">
    <property type="entry name" value="rnfC"/>
    <property type="match status" value="1"/>
</dbReference>
<dbReference type="FunFam" id="3.30.70.20:FF:000044">
    <property type="entry name" value="Ion-translocating oxidoreductase complex subunit C"/>
    <property type="match status" value="1"/>
</dbReference>
<dbReference type="Pfam" id="PF01512">
    <property type="entry name" value="Complex1_51K"/>
    <property type="match status" value="1"/>
</dbReference>
<feature type="binding site" evidence="8">
    <location>
        <position position="384"/>
    </location>
    <ligand>
        <name>[4Fe-4S] cluster</name>
        <dbReference type="ChEBI" id="CHEBI:49883"/>
        <label>1</label>
    </ligand>
</feature>
<gene>
    <name evidence="12" type="primary">rsxC</name>
    <name evidence="8" type="synonym">rnfC</name>
    <name evidence="12" type="ORF">I6N98_14875</name>
</gene>
<dbReference type="PANTHER" id="PTHR43034">
    <property type="entry name" value="ION-TRANSLOCATING OXIDOREDUCTASE COMPLEX SUBUNIT C"/>
    <property type="match status" value="1"/>
</dbReference>
<reference evidence="12 13" key="1">
    <citation type="submission" date="2020-12" db="EMBL/GenBank/DDBJ databases">
        <authorList>
            <person name="Shan Y."/>
        </authorList>
    </citation>
    <scope>NUCLEOTIDE SEQUENCE [LARGE SCALE GENOMIC DNA]</scope>
    <source>
        <strain evidence="13">csc3.9</strain>
    </source>
</reference>
<comment type="function">
    <text evidence="8">Part of a membrane-bound complex that couples electron transfer with translocation of ions across the membrane.</text>
</comment>
<protein>
    <recommendedName>
        <fullName evidence="8">Ion-translocating oxidoreductase complex subunit C</fullName>
        <ecNumber evidence="8">7.-.-.-</ecNumber>
    </recommendedName>
    <alternativeName>
        <fullName evidence="8">Rnf electron transport complex subunit C</fullName>
    </alternativeName>
</protein>
<feature type="binding site" evidence="8">
    <location>
        <position position="417"/>
    </location>
    <ligand>
        <name>[4Fe-4S] cluster</name>
        <dbReference type="ChEBI" id="CHEBI:49883"/>
        <label>2</label>
    </ligand>
</feature>
<feature type="binding site" evidence="8">
    <location>
        <position position="420"/>
    </location>
    <ligand>
        <name>[4Fe-4S] cluster</name>
        <dbReference type="ChEBI" id="CHEBI:49883"/>
        <label>2</label>
    </ligand>
</feature>
<feature type="compositionally biased region" description="Polar residues" evidence="10">
    <location>
        <begin position="704"/>
        <end position="715"/>
    </location>
</feature>
<dbReference type="GO" id="GO:0046872">
    <property type="term" value="F:metal ion binding"/>
    <property type="evidence" value="ECO:0007669"/>
    <property type="project" value="UniProtKB-KW"/>
</dbReference>
<keyword evidence="8" id="KW-1003">Cell membrane</keyword>
<keyword evidence="13" id="KW-1185">Reference proteome</keyword>
<dbReference type="Gene3D" id="3.40.50.11540">
    <property type="entry name" value="NADH-ubiquinone oxidoreductase 51kDa subunit"/>
    <property type="match status" value="1"/>
</dbReference>
<comment type="subunit">
    <text evidence="8">The complex is composed of six subunits: RnfA, RnfB, RnfC, RnfD, RnfE and RnfG.</text>
</comment>
<dbReference type="InterPro" id="IPR026902">
    <property type="entry name" value="RnfC_N"/>
</dbReference>
<feature type="domain" description="4Fe-4S ferredoxin-type" evidence="11">
    <location>
        <begin position="369"/>
        <end position="398"/>
    </location>
</feature>
<dbReference type="SUPFAM" id="SSF142019">
    <property type="entry name" value="Nqo1 FMN-binding domain-like"/>
    <property type="match status" value="1"/>
</dbReference>
<keyword evidence="9" id="KW-0175">Coiled coil</keyword>
<feature type="compositionally biased region" description="Basic and acidic residues" evidence="10">
    <location>
        <begin position="591"/>
        <end position="602"/>
    </location>
</feature>